<evidence type="ECO:0000256" key="3">
    <source>
        <dbReference type="ARBA" id="ARBA00022475"/>
    </source>
</evidence>
<dbReference type="Pfam" id="PF19300">
    <property type="entry name" value="BPD_transp_1_N"/>
    <property type="match status" value="1"/>
</dbReference>
<reference evidence="9 10" key="1">
    <citation type="submission" date="2018-05" db="EMBL/GenBank/DDBJ databases">
        <authorList>
            <person name="Goeker M."/>
            <person name="Huntemann M."/>
            <person name="Clum A."/>
            <person name="Pillay M."/>
            <person name="Palaniappan K."/>
            <person name="Varghese N."/>
            <person name="Mikhailova N."/>
            <person name="Stamatis D."/>
            <person name="Reddy T."/>
            <person name="Daum C."/>
            <person name="Shapiro N."/>
            <person name="Ivanova N."/>
            <person name="Kyrpides N."/>
            <person name="Woyke T."/>
        </authorList>
    </citation>
    <scope>NUCLEOTIDE SEQUENCE [LARGE SCALE GENOMIC DNA]</scope>
    <source>
        <strain evidence="9 10">DSM 26524</strain>
    </source>
</reference>
<feature type="transmembrane region" description="Helical" evidence="7">
    <location>
        <begin position="168"/>
        <end position="186"/>
    </location>
</feature>
<keyword evidence="10" id="KW-1185">Reference proteome</keyword>
<dbReference type="Proteomes" id="UP000245412">
    <property type="component" value="Unassembled WGS sequence"/>
</dbReference>
<accession>A0AB73T5W5</accession>
<keyword evidence="2 7" id="KW-0813">Transport</keyword>
<evidence type="ECO:0000256" key="7">
    <source>
        <dbReference type="RuleBase" id="RU363032"/>
    </source>
</evidence>
<keyword evidence="5 7" id="KW-1133">Transmembrane helix</keyword>
<feature type="transmembrane region" description="Helical" evidence="7">
    <location>
        <begin position="132"/>
        <end position="156"/>
    </location>
</feature>
<evidence type="ECO:0000256" key="1">
    <source>
        <dbReference type="ARBA" id="ARBA00004651"/>
    </source>
</evidence>
<evidence type="ECO:0000256" key="6">
    <source>
        <dbReference type="ARBA" id="ARBA00023136"/>
    </source>
</evidence>
<evidence type="ECO:0000256" key="4">
    <source>
        <dbReference type="ARBA" id="ARBA00022692"/>
    </source>
</evidence>
<dbReference type="EMBL" id="QGGY01000004">
    <property type="protein sequence ID" value="PWJ76712.1"/>
    <property type="molecule type" value="Genomic_DNA"/>
</dbReference>
<keyword evidence="6 7" id="KW-0472">Membrane</keyword>
<dbReference type="Gene3D" id="1.10.3720.10">
    <property type="entry name" value="MetI-like"/>
    <property type="match status" value="1"/>
</dbReference>
<dbReference type="InterPro" id="IPR045621">
    <property type="entry name" value="BPD_transp_1_N"/>
</dbReference>
<dbReference type="RefSeq" id="WP_109625856.1">
    <property type="nucleotide sequence ID" value="NZ_CABJAT010000009.1"/>
</dbReference>
<name>A0AB73T5W5_9FIRM</name>
<dbReference type="InterPro" id="IPR035906">
    <property type="entry name" value="MetI-like_sf"/>
</dbReference>
<evidence type="ECO:0000313" key="9">
    <source>
        <dbReference type="EMBL" id="PWJ76712.1"/>
    </source>
</evidence>
<dbReference type="SUPFAM" id="SSF161098">
    <property type="entry name" value="MetI-like"/>
    <property type="match status" value="1"/>
</dbReference>
<dbReference type="AlphaFoldDB" id="A0AB73T5W5"/>
<feature type="transmembrane region" description="Helical" evidence="7">
    <location>
        <begin position="102"/>
        <end position="120"/>
    </location>
</feature>
<comment type="caution">
    <text evidence="9">The sequence shown here is derived from an EMBL/GenBank/DDBJ whole genome shotgun (WGS) entry which is preliminary data.</text>
</comment>
<sequence length="306" mass="34034">MKKYILQRVVISLVTVWLIATCSFFLIHALPGDPFSTERIMSVETKEKMLAYYGLDRPILEQYGTFMKNLLHGDFGYSLKNPGQSVNGIIAEKFPVSAMLGIMSWLVSLPLGLLFGILAARKHGTAVDYGLVAFSVLGVSVPVFIVASLFQYLFAIKLGWFPVSRWRGWSYTVLPVLTLSFGSIAGRTRSMRTLMFEVMSEDYVKTAKAKGLSAREIVWRHQIRNAIIPMIPTMGMEIVGILMGSFVVENIFSIPGIGAYFVTSVQSLDYSMTLGLTVFLGIFVVVANFLVDLIYGLVDPRIRVAK</sequence>
<keyword evidence="4 7" id="KW-0812">Transmembrane</keyword>
<dbReference type="PANTHER" id="PTHR43163">
    <property type="entry name" value="DIPEPTIDE TRANSPORT SYSTEM PERMEASE PROTEIN DPPB-RELATED"/>
    <property type="match status" value="1"/>
</dbReference>
<feature type="transmembrane region" description="Helical" evidence="7">
    <location>
        <begin position="9"/>
        <end position="30"/>
    </location>
</feature>
<gene>
    <name evidence="9" type="ORF">C7383_104158</name>
</gene>
<proteinExistence type="inferred from homology"/>
<dbReference type="GO" id="GO:0005886">
    <property type="term" value="C:plasma membrane"/>
    <property type="evidence" value="ECO:0007669"/>
    <property type="project" value="UniProtKB-SubCell"/>
</dbReference>
<dbReference type="Pfam" id="PF00528">
    <property type="entry name" value="BPD_transp_1"/>
    <property type="match status" value="1"/>
</dbReference>
<feature type="transmembrane region" description="Helical" evidence="7">
    <location>
        <begin position="238"/>
        <end position="262"/>
    </location>
</feature>
<organism evidence="9 10">
    <name type="scientific">Murimonas intestini</name>
    <dbReference type="NCBI Taxonomy" id="1337051"/>
    <lineage>
        <taxon>Bacteria</taxon>
        <taxon>Bacillati</taxon>
        <taxon>Bacillota</taxon>
        <taxon>Clostridia</taxon>
        <taxon>Lachnospirales</taxon>
        <taxon>Lachnospiraceae</taxon>
        <taxon>Murimonas</taxon>
    </lineage>
</organism>
<evidence type="ECO:0000259" key="8">
    <source>
        <dbReference type="PROSITE" id="PS50928"/>
    </source>
</evidence>
<dbReference type="GO" id="GO:0055085">
    <property type="term" value="P:transmembrane transport"/>
    <property type="evidence" value="ECO:0007669"/>
    <property type="project" value="InterPro"/>
</dbReference>
<dbReference type="PANTHER" id="PTHR43163:SF6">
    <property type="entry name" value="DIPEPTIDE TRANSPORT SYSTEM PERMEASE PROTEIN DPPB-RELATED"/>
    <property type="match status" value="1"/>
</dbReference>
<dbReference type="PROSITE" id="PS50928">
    <property type="entry name" value="ABC_TM1"/>
    <property type="match status" value="1"/>
</dbReference>
<comment type="similarity">
    <text evidence="7">Belongs to the binding-protein-dependent transport system permease family.</text>
</comment>
<feature type="transmembrane region" description="Helical" evidence="7">
    <location>
        <begin position="274"/>
        <end position="298"/>
    </location>
</feature>
<dbReference type="CDD" id="cd06261">
    <property type="entry name" value="TM_PBP2"/>
    <property type="match status" value="1"/>
</dbReference>
<evidence type="ECO:0000313" key="10">
    <source>
        <dbReference type="Proteomes" id="UP000245412"/>
    </source>
</evidence>
<comment type="subcellular location">
    <subcellularLocation>
        <location evidence="1 7">Cell membrane</location>
        <topology evidence="1 7">Multi-pass membrane protein</topology>
    </subcellularLocation>
</comment>
<evidence type="ECO:0000256" key="5">
    <source>
        <dbReference type="ARBA" id="ARBA00022989"/>
    </source>
</evidence>
<dbReference type="InterPro" id="IPR000515">
    <property type="entry name" value="MetI-like"/>
</dbReference>
<protein>
    <submittedName>
        <fullName evidence="9">Oligopeptide transport system permease protein</fullName>
    </submittedName>
</protein>
<keyword evidence="3" id="KW-1003">Cell membrane</keyword>
<feature type="domain" description="ABC transmembrane type-1" evidence="8">
    <location>
        <begin position="94"/>
        <end position="295"/>
    </location>
</feature>
<evidence type="ECO:0000256" key="2">
    <source>
        <dbReference type="ARBA" id="ARBA00022448"/>
    </source>
</evidence>